<sequence>MPHLEKLQHSLVWHQPTSIDEIVEAWDRAAEHFGDDGCAAYVAGWWQEARHGHIAYPIAQYEISGIDGDWLLAGNRKHQLQPMLDNPNAVCAVEFVPNDRAPAFRYALTDLERDSPFGFGPTRMLPGWDIVGCDDPTPYRVHAALAPATDTLRAVQRTVQGAVLACPSHTIEIDRVWHWLAREEGLTAERDIEAYAIGWWQERDYNGSSYGVVNLAFDTPQRIWGFHHPPEAPNARWMYLDDWPIDVKPLPSAAGKANWAVEFVHRGQRPTLATPDLKTAVPVRKVEGIPARTPAPDPAVLVGGALEKLSPVGRAIVSQPLPVLAGLCGLKEISRIIAFAWECADWVTAHPIVGEQWPAAHCRFWKALWRNGQRDHYLP</sequence>
<evidence type="ECO:0000313" key="2">
    <source>
        <dbReference type="Proteomes" id="UP000050509"/>
    </source>
</evidence>
<evidence type="ECO:0000313" key="1">
    <source>
        <dbReference type="EMBL" id="KPV54275.1"/>
    </source>
</evidence>
<keyword evidence="2" id="KW-1185">Reference proteome</keyword>
<reference evidence="1 2" key="1">
    <citation type="submission" date="2015-09" db="EMBL/GenBank/DDBJ databases">
        <title>Draft genome sequence of Kouleothrix aurantiaca JCM 19913.</title>
        <authorList>
            <person name="Hemp J."/>
        </authorList>
    </citation>
    <scope>NUCLEOTIDE SEQUENCE [LARGE SCALE GENOMIC DNA]</scope>
    <source>
        <strain evidence="1 2">COM-B</strain>
    </source>
</reference>
<name>A0A0P9HHH6_9CHLR</name>
<gene>
    <name evidence="1" type="ORF">SE17_04755</name>
</gene>
<dbReference type="AlphaFoldDB" id="A0A0P9HHH6"/>
<comment type="caution">
    <text evidence="1">The sequence shown here is derived from an EMBL/GenBank/DDBJ whole genome shotgun (WGS) entry which is preliminary data.</text>
</comment>
<accession>A0A0P9HHH6</accession>
<protein>
    <submittedName>
        <fullName evidence="1">Uncharacterized protein</fullName>
    </submittedName>
</protein>
<dbReference type="Proteomes" id="UP000050509">
    <property type="component" value="Unassembled WGS sequence"/>
</dbReference>
<dbReference type="EMBL" id="LJCR01000083">
    <property type="protein sequence ID" value="KPV54275.1"/>
    <property type="molecule type" value="Genomic_DNA"/>
</dbReference>
<organism evidence="1 2">
    <name type="scientific">Kouleothrix aurantiaca</name>
    <dbReference type="NCBI Taxonomy" id="186479"/>
    <lineage>
        <taxon>Bacteria</taxon>
        <taxon>Bacillati</taxon>
        <taxon>Chloroflexota</taxon>
        <taxon>Chloroflexia</taxon>
        <taxon>Chloroflexales</taxon>
        <taxon>Roseiflexineae</taxon>
        <taxon>Roseiflexaceae</taxon>
        <taxon>Kouleothrix</taxon>
    </lineage>
</organism>
<proteinExistence type="predicted"/>